<reference evidence="4" key="1">
    <citation type="submission" date="2011-05" db="EMBL/GenBank/DDBJ databases">
        <title>Complete sequence of Desulfotomaculum kuznetsovii DSM 6115.</title>
        <authorList>
            <person name="Lucas S."/>
            <person name="Han J."/>
            <person name="Lapidus A."/>
            <person name="Cheng J.-F."/>
            <person name="Goodwin L."/>
            <person name="Pitluck S."/>
            <person name="Peters L."/>
            <person name="Mikhailova N."/>
            <person name="Lu M."/>
            <person name="Saunders E."/>
            <person name="Han C."/>
            <person name="Tapia R."/>
            <person name="Land M."/>
            <person name="Hauser L."/>
            <person name="Kyrpides N."/>
            <person name="Ivanova N."/>
            <person name="Pagani I."/>
            <person name="Nazina T."/>
            <person name="Ivanova A."/>
            <person name="Parshina S."/>
            <person name="Kuever J."/>
            <person name="Muyzer G."/>
            <person name="Plugge C."/>
            <person name="Stams A."/>
            <person name="Woyke T."/>
        </authorList>
    </citation>
    <scope>NUCLEOTIDE SEQUENCE [LARGE SCALE GENOMIC DNA]</scope>
    <source>
        <strain evidence="4">DSM 6115 / VKM B-1805 / 17</strain>
    </source>
</reference>
<keyword evidence="4" id="KW-1185">Reference proteome</keyword>
<evidence type="ECO:0000256" key="1">
    <source>
        <dbReference type="ARBA" id="ARBA00023125"/>
    </source>
</evidence>
<dbReference type="GO" id="GO:0003677">
    <property type="term" value="F:DNA binding"/>
    <property type="evidence" value="ECO:0007669"/>
    <property type="project" value="UniProtKB-KW"/>
</dbReference>
<proteinExistence type="predicted"/>
<dbReference type="InterPro" id="IPR010095">
    <property type="entry name" value="Cas12f1-like_TNB"/>
</dbReference>
<sequence length="520" mass="61316">MQQTVRQKSLPLNNEKWARITETAEAYARQKDAFLVEYGHVKYLHYLGEKRKLRDELVSAGFVSPFGLQARQWKLALEDALYTLERQWEAAVVEVKERLYCFEALTDEEKHYAFWLLYRHEKHSRNWKRIQAVFTGEDIVSEEIKLDAGGRARVRKYLKRVFRRVLGKKPRVKKARSFAVDQQMYRVFATGKRQYIAVATLTPGERVVIPLAGVHAVEGNLRVVLLHDENCVEIHLTREPRTYPPGEGEAGIDLGVTEVFTDDTGRKYRPEYGEALQEMSNHILDKSRKRGKLRALRRKFLEQDPPKGRRILKHNLGLIKQTRRNKKYRTRCENEINRAFNEFYKERRPKIIAYEDLAHLRGKVGSRGLSRKVSGWQRSIIKERLGYKNYIYSVTDPGPVNAAYSSQTCPVCGWVDTKNRCGDVFKCRKCNFEADADNVAALNLKLRLHDEKITRYMPYKKVKELLLQRYYQKQHMTDYVILRCIINRFGNLLIFYKELLRICLERRQPFFCLLWRCRNV</sequence>
<evidence type="ECO:0000313" key="4">
    <source>
        <dbReference type="Proteomes" id="UP000009229"/>
    </source>
</evidence>
<dbReference type="Pfam" id="PF07282">
    <property type="entry name" value="Cas12f1-like_TNB"/>
    <property type="match status" value="1"/>
</dbReference>
<dbReference type="RefSeq" id="WP_013824233.1">
    <property type="nucleotide sequence ID" value="NC_015573.1"/>
</dbReference>
<dbReference type="AlphaFoldDB" id="A0AAU8PEZ6"/>
<organism evidence="3 4">
    <name type="scientific">Desulfofundulus kuznetsovii (strain DSM 6115 / VKM B-1805 / 17)</name>
    <name type="common">Desulfotomaculum kuznetsovii</name>
    <dbReference type="NCBI Taxonomy" id="760568"/>
    <lineage>
        <taxon>Bacteria</taxon>
        <taxon>Bacillati</taxon>
        <taxon>Bacillota</taxon>
        <taxon>Clostridia</taxon>
        <taxon>Eubacteriales</taxon>
        <taxon>Peptococcaceae</taxon>
        <taxon>Desulfofundulus</taxon>
    </lineage>
</organism>
<evidence type="ECO:0000313" key="3">
    <source>
        <dbReference type="EMBL" id="AEG16727.1"/>
    </source>
</evidence>
<feature type="domain" description="Cas12f1-like TNB" evidence="2">
    <location>
        <begin position="400"/>
        <end position="444"/>
    </location>
</feature>
<dbReference type="KEGG" id="dku:Desku_3238"/>
<gene>
    <name evidence="3" type="ordered locus">Desku_3238</name>
</gene>
<accession>A0AAU8PEZ6</accession>
<dbReference type="EMBL" id="CP002770">
    <property type="protein sequence ID" value="AEG16727.1"/>
    <property type="molecule type" value="Genomic_DNA"/>
</dbReference>
<evidence type="ECO:0000259" key="2">
    <source>
        <dbReference type="Pfam" id="PF07282"/>
    </source>
</evidence>
<name>A0AAU8PEZ6_DESK7</name>
<dbReference type="Proteomes" id="UP000009229">
    <property type="component" value="Chromosome"/>
</dbReference>
<protein>
    <submittedName>
        <fullName evidence="3">Transposase IS605 OrfB</fullName>
    </submittedName>
</protein>
<keyword evidence="1" id="KW-0238">DNA-binding</keyword>